<evidence type="ECO:0000256" key="3">
    <source>
        <dbReference type="RuleBase" id="RU003560"/>
    </source>
</evidence>
<organism evidence="4 5">
    <name type="scientific">Pseudomonas brassicacearum subsp. neoaurantiaca</name>
    <dbReference type="NCBI Taxonomy" id="494916"/>
    <lineage>
        <taxon>Bacteria</taxon>
        <taxon>Pseudomonadati</taxon>
        <taxon>Pseudomonadota</taxon>
        <taxon>Gammaproteobacteria</taxon>
        <taxon>Pseudomonadales</taxon>
        <taxon>Pseudomonadaceae</taxon>
        <taxon>Pseudomonas</taxon>
    </lineage>
</organism>
<accession>A0A7V8RIT3</accession>
<sequence length="415" mass="45855">MDRPHHIVTDIYTAQPRLRAVSSSGAKVTLSDGKQYIDLMNGKGSVTLGHHHPAVNSAIAHHLHSGLASATCWSNLHETLTNRIIDDVEMDEARLALFSTGTEACRAAVQVARQFTGRHVIASAGYHGWGDYWARSDHLLEANASGVIDFYFVPELLEQLLEQHRGQTALVILSPDYIHLQPDTLRRLAQIAKHEGVLLCCDDVKQGYRSMRASKFPGTVGFHADLYTFAKGLANGHRLSCLVGRSDVMAAAKEFTYTAYFDTIPIVAALATLDYMDNHDGYQRLVQCGATLAAEMRNIVRRSELPIEIFGDGPMLQIVGATEALDQTLYTNFAMAGLLLYEGDNQTVSLATSDVLDELLDRFEKGLTATSQCFGRSYPASISPQRRFQAAFRMIDGANDVVPVEEAIRWIKEER</sequence>
<evidence type="ECO:0000256" key="1">
    <source>
        <dbReference type="ARBA" id="ARBA00001933"/>
    </source>
</evidence>
<comment type="similarity">
    <text evidence="3">Belongs to the class-III pyridoxal-phosphate-dependent aminotransferase family.</text>
</comment>
<dbReference type="GO" id="GO:0030170">
    <property type="term" value="F:pyridoxal phosphate binding"/>
    <property type="evidence" value="ECO:0007669"/>
    <property type="project" value="InterPro"/>
</dbReference>
<keyword evidence="2 3" id="KW-0663">Pyridoxal phosphate</keyword>
<dbReference type="PANTHER" id="PTHR43713">
    <property type="entry name" value="GLUTAMATE-1-SEMIALDEHYDE 2,1-AMINOMUTASE"/>
    <property type="match status" value="1"/>
</dbReference>
<comment type="caution">
    <text evidence="4">The sequence shown here is derived from an EMBL/GenBank/DDBJ whole genome shotgun (WGS) entry which is preliminary data.</text>
</comment>
<dbReference type="InterPro" id="IPR015422">
    <property type="entry name" value="PyrdxlP-dep_Trfase_small"/>
</dbReference>
<dbReference type="AlphaFoldDB" id="A0A7V8RIT3"/>
<dbReference type="EMBL" id="VDLV01000007">
    <property type="protein sequence ID" value="MBA1377307.1"/>
    <property type="molecule type" value="Genomic_DNA"/>
</dbReference>
<dbReference type="InterPro" id="IPR005814">
    <property type="entry name" value="Aminotrans_3"/>
</dbReference>
<name>A0A7V8RIT3_9PSED</name>
<dbReference type="InterPro" id="IPR015424">
    <property type="entry name" value="PyrdxlP-dep_Trfase"/>
</dbReference>
<dbReference type="PANTHER" id="PTHR43713:SF3">
    <property type="entry name" value="GLUTAMATE-1-SEMIALDEHYDE 2,1-AMINOMUTASE 1, CHLOROPLASTIC-RELATED"/>
    <property type="match status" value="1"/>
</dbReference>
<comment type="cofactor">
    <cofactor evidence="1">
        <name>pyridoxal 5'-phosphate</name>
        <dbReference type="ChEBI" id="CHEBI:597326"/>
    </cofactor>
</comment>
<dbReference type="Pfam" id="PF00202">
    <property type="entry name" value="Aminotran_3"/>
    <property type="match status" value="2"/>
</dbReference>
<evidence type="ECO:0000256" key="2">
    <source>
        <dbReference type="ARBA" id="ARBA00022898"/>
    </source>
</evidence>
<dbReference type="Gene3D" id="3.90.1150.10">
    <property type="entry name" value="Aspartate Aminotransferase, domain 1"/>
    <property type="match status" value="1"/>
</dbReference>
<gene>
    <name evidence="4" type="ORF">FHK92_05660</name>
</gene>
<dbReference type="GO" id="GO:0008483">
    <property type="term" value="F:transaminase activity"/>
    <property type="evidence" value="ECO:0007669"/>
    <property type="project" value="UniProtKB-KW"/>
</dbReference>
<dbReference type="InterPro" id="IPR049704">
    <property type="entry name" value="Aminotrans_3_PPA_site"/>
</dbReference>
<protein>
    <submittedName>
        <fullName evidence="4">Aminotransferase class III-fold pyridoxal phosphate-dependent enzyme</fullName>
    </submittedName>
</protein>
<dbReference type="Gene3D" id="3.40.640.10">
    <property type="entry name" value="Type I PLP-dependent aspartate aminotransferase-like (Major domain)"/>
    <property type="match status" value="1"/>
</dbReference>
<dbReference type="InterPro" id="IPR015421">
    <property type="entry name" value="PyrdxlP-dep_Trfase_major"/>
</dbReference>
<evidence type="ECO:0000313" key="5">
    <source>
        <dbReference type="Proteomes" id="UP000572407"/>
    </source>
</evidence>
<keyword evidence="4" id="KW-0032">Aminotransferase</keyword>
<reference evidence="4 5" key="1">
    <citation type="submission" date="2019-06" db="EMBL/GenBank/DDBJ databases">
        <title>Analysis of the biodiversity of Brassica napus bacterial endophytes for the selection of potential efficient biofertilizers for rapeseed crops.</title>
        <authorList>
            <person name="Jimenez-Gomez A."/>
            <person name="Saati-Santamaria Z."/>
            <person name="Menendez E."/>
            <person name="Rivas R."/>
            <person name="Mateos P.F."/>
            <person name="Velazquez E."/>
            <person name="Garcia-Fraile P."/>
        </authorList>
    </citation>
    <scope>NUCLEOTIDE SEQUENCE [LARGE SCALE GENOMIC DNA]</scope>
    <source>
        <strain evidence="4 5">CDVBN10</strain>
    </source>
</reference>
<dbReference type="SUPFAM" id="SSF53383">
    <property type="entry name" value="PLP-dependent transferases"/>
    <property type="match status" value="1"/>
</dbReference>
<dbReference type="RefSeq" id="WP_181287171.1">
    <property type="nucleotide sequence ID" value="NZ_VDLV01000007.1"/>
</dbReference>
<proteinExistence type="inferred from homology"/>
<dbReference type="PROSITE" id="PS00600">
    <property type="entry name" value="AA_TRANSFER_CLASS_3"/>
    <property type="match status" value="1"/>
</dbReference>
<dbReference type="Proteomes" id="UP000572407">
    <property type="component" value="Unassembled WGS sequence"/>
</dbReference>
<evidence type="ECO:0000313" key="4">
    <source>
        <dbReference type="EMBL" id="MBA1377307.1"/>
    </source>
</evidence>
<keyword evidence="4" id="KW-0808">Transferase</keyword>